<keyword evidence="3" id="KW-1185">Reference proteome</keyword>
<dbReference type="STRING" id="1302687.SAMN05444267_10682"/>
<dbReference type="OrthoDB" id="517619at2"/>
<proteinExistence type="predicted"/>
<dbReference type="EMBL" id="FRAV01000068">
    <property type="protein sequence ID" value="SHM66983.1"/>
    <property type="molecule type" value="Genomic_DNA"/>
</dbReference>
<dbReference type="AlphaFoldDB" id="A0A1M7KNJ2"/>
<sequence length="143" mass="17041">MDVFEEYKVRKSSEFQRLIGVNKGAFIFLKELDVYKSELWTRKLGNRSSMSPENQILIYLLYIRNYETYLTLGKRFRISESYAYKRCKFTEMILLRCLNCPDIGSLKMSLETNLVAIDVCEQEIERPLKNQEDYYSSKKSDIR</sequence>
<keyword evidence="2" id="KW-0540">Nuclease</keyword>
<dbReference type="InterPro" id="IPR027805">
    <property type="entry name" value="Transposase_HTH_dom"/>
</dbReference>
<name>A0A1M7KNJ2_9FLAO</name>
<evidence type="ECO:0000313" key="3">
    <source>
        <dbReference type="Proteomes" id="UP000184364"/>
    </source>
</evidence>
<dbReference type="GO" id="GO:0004519">
    <property type="term" value="F:endonuclease activity"/>
    <property type="evidence" value="ECO:0007669"/>
    <property type="project" value="UniProtKB-KW"/>
</dbReference>
<dbReference type="RefSeq" id="WP_073297967.1">
    <property type="nucleotide sequence ID" value="NZ_FRAV01000068.1"/>
</dbReference>
<feature type="domain" description="Transposase Helix-turn-helix" evidence="1">
    <location>
        <begin position="49"/>
        <end position="95"/>
    </location>
</feature>
<dbReference type="Pfam" id="PF13613">
    <property type="entry name" value="HTH_Tnp_4"/>
    <property type="match status" value="1"/>
</dbReference>
<reference evidence="3" key="1">
    <citation type="submission" date="2016-11" db="EMBL/GenBank/DDBJ databases">
        <authorList>
            <person name="Varghese N."/>
            <person name="Submissions S."/>
        </authorList>
    </citation>
    <scope>NUCLEOTIDE SEQUENCE [LARGE SCALE GENOMIC DNA]</scope>
    <source>
        <strain evidence="3">DSM 26899</strain>
    </source>
</reference>
<protein>
    <submittedName>
        <fullName evidence="2">Helix-turn-helix of DDE superfamily endonuclease</fullName>
    </submittedName>
</protein>
<keyword evidence="2" id="KW-0378">Hydrolase</keyword>
<organism evidence="2 3">
    <name type="scientific">Chryseobacterium polytrichastri</name>
    <dbReference type="NCBI Taxonomy" id="1302687"/>
    <lineage>
        <taxon>Bacteria</taxon>
        <taxon>Pseudomonadati</taxon>
        <taxon>Bacteroidota</taxon>
        <taxon>Flavobacteriia</taxon>
        <taxon>Flavobacteriales</taxon>
        <taxon>Weeksellaceae</taxon>
        <taxon>Chryseobacterium group</taxon>
        <taxon>Chryseobacterium</taxon>
    </lineage>
</organism>
<evidence type="ECO:0000259" key="1">
    <source>
        <dbReference type="Pfam" id="PF13613"/>
    </source>
</evidence>
<dbReference type="Proteomes" id="UP000184364">
    <property type="component" value="Unassembled WGS sequence"/>
</dbReference>
<evidence type="ECO:0000313" key="2">
    <source>
        <dbReference type="EMBL" id="SHM66983.1"/>
    </source>
</evidence>
<accession>A0A1M7KNJ2</accession>
<keyword evidence="2" id="KW-0255">Endonuclease</keyword>
<gene>
    <name evidence="2" type="ORF">SAMN05444267_10682</name>
</gene>